<dbReference type="RefSeq" id="XP_044974275.1">
    <property type="nucleotide sequence ID" value="XM_045118340.1"/>
</dbReference>
<reference evidence="13" key="4">
    <citation type="submission" date="2022-01" db="UniProtKB">
        <authorList>
            <consortium name="EnsemblPlants"/>
        </authorList>
    </citation>
    <scope>IDENTIFICATION</scope>
    <source>
        <strain evidence="13">subsp. vulgare</strain>
    </source>
</reference>
<keyword evidence="4 7" id="KW-0378">Hydrolase</keyword>
<feature type="chain" id="PRO_5015090761" evidence="8">
    <location>
        <begin position="28"/>
        <end position="761"/>
    </location>
</feature>
<dbReference type="Proteomes" id="UP000011116">
    <property type="component" value="Chromosome 3H"/>
</dbReference>
<dbReference type="AlphaFoldDB" id="F2DQG1"/>
<keyword evidence="3 8" id="KW-0732">Signal</keyword>
<dbReference type="OrthoDB" id="206201at2759"/>
<evidence type="ECO:0000256" key="7">
    <source>
        <dbReference type="PROSITE-ProRule" id="PRU01240"/>
    </source>
</evidence>
<evidence type="ECO:0000256" key="2">
    <source>
        <dbReference type="ARBA" id="ARBA00022670"/>
    </source>
</evidence>
<evidence type="ECO:0000256" key="1">
    <source>
        <dbReference type="ARBA" id="ARBA00011073"/>
    </source>
</evidence>
<dbReference type="Gene3D" id="2.60.40.2310">
    <property type="match status" value="1"/>
</dbReference>
<evidence type="ECO:0000259" key="9">
    <source>
        <dbReference type="Pfam" id="PF00082"/>
    </source>
</evidence>
<dbReference type="EnsemblPlants" id="HORVU.MOREX.r3.3HG0218110.1">
    <property type="protein sequence ID" value="HORVU.MOREX.r3.3HG0218110.1"/>
    <property type="gene ID" value="HORVU.MOREX.r3.3HG0218110"/>
</dbReference>
<dbReference type="FunFam" id="3.40.50.200:FF:000006">
    <property type="entry name" value="Subtilisin-like protease SBT1.5"/>
    <property type="match status" value="1"/>
</dbReference>
<dbReference type="OMA" id="PWRRANT"/>
<evidence type="ECO:0000313" key="12">
    <source>
        <dbReference type="EMBL" id="BAJ97332.1"/>
    </source>
</evidence>
<dbReference type="HOGENOM" id="CLU_000625_4_2_1"/>
<dbReference type="FunCoup" id="F2DQG1">
    <property type="interactions" value="71"/>
</dbReference>
<reference evidence="13" key="3">
    <citation type="submission" date="2020-10" db="EMBL/GenBank/DDBJ databases">
        <authorList>
            <person name="Scholz U."/>
            <person name="Mascher M."/>
            <person name="Fiebig A."/>
        </authorList>
    </citation>
    <scope>NUCLEOTIDE SEQUENCE [LARGE SCALE GENOMIC DNA]</scope>
    <source>
        <strain evidence="13">cv. Morex</strain>
    </source>
</reference>
<dbReference type="Gene3D" id="3.30.70.80">
    <property type="entry name" value="Peptidase S8 propeptide/proteinase inhibitor I9"/>
    <property type="match status" value="1"/>
</dbReference>
<dbReference type="PROSITE" id="PS00137">
    <property type="entry name" value="SUBTILASE_HIS"/>
    <property type="match status" value="1"/>
</dbReference>
<dbReference type="PROSITE" id="PS51892">
    <property type="entry name" value="SUBTILASE"/>
    <property type="match status" value="1"/>
</dbReference>
<dbReference type="InterPro" id="IPR010259">
    <property type="entry name" value="S8pro/Inhibitor_I9"/>
</dbReference>
<dbReference type="FunFam" id="3.30.70.80:FF:000002">
    <property type="entry name" value="Subtilisin-like protease SBT5.3"/>
    <property type="match status" value="1"/>
</dbReference>
<evidence type="ECO:0000256" key="8">
    <source>
        <dbReference type="SAM" id="SignalP"/>
    </source>
</evidence>
<feature type="active site" description="Charge relay system" evidence="6 7">
    <location>
        <position position="547"/>
    </location>
</feature>
<dbReference type="InterPro" id="IPR034197">
    <property type="entry name" value="Peptidases_S8_3"/>
</dbReference>
<dbReference type="PANTHER" id="PTHR10795">
    <property type="entry name" value="PROPROTEIN CONVERTASE SUBTILISIN/KEXIN"/>
    <property type="match status" value="1"/>
</dbReference>
<feature type="active site" description="Charge relay system" evidence="6 7">
    <location>
        <position position="158"/>
    </location>
</feature>
<dbReference type="InterPro" id="IPR041469">
    <property type="entry name" value="Subtilisin-like_FN3"/>
</dbReference>
<dbReference type="FunFam" id="2.60.40.2310:FF:000001">
    <property type="entry name" value="Subtilisin-like protease SBT1.5"/>
    <property type="match status" value="1"/>
</dbReference>
<dbReference type="GO" id="GO:0004252">
    <property type="term" value="F:serine-type endopeptidase activity"/>
    <property type="evidence" value="ECO:0000318"/>
    <property type="project" value="GO_Central"/>
</dbReference>
<evidence type="ECO:0000313" key="13">
    <source>
        <dbReference type="EnsemblPlants" id="HORVU.MOREX.r3.3HG0218110.1"/>
    </source>
</evidence>
<feature type="active site" description="Charge relay system" evidence="6 7">
    <location>
        <position position="227"/>
    </location>
</feature>
<dbReference type="PaxDb" id="4513-MLOC_37807.2"/>
<dbReference type="Pfam" id="PF00082">
    <property type="entry name" value="Peptidase_S8"/>
    <property type="match status" value="1"/>
</dbReference>
<accession>F2DQG1</accession>
<dbReference type="GeneID" id="123442334"/>
<dbReference type="CDD" id="cd02120">
    <property type="entry name" value="PA_subtilisin_like"/>
    <property type="match status" value="1"/>
</dbReference>
<dbReference type="STRING" id="112509.F2DQG1"/>
<organism evidence="12">
    <name type="scientific">Hordeum vulgare subsp. vulgare</name>
    <name type="common">Domesticated barley</name>
    <dbReference type="NCBI Taxonomy" id="112509"/>
    <lineage>
        <taxon>Eukaryota</taxon>
        <taxon>Viridiplantae</taxon>
        <taxon>Streptophyta</taxon>
        <taxon>Embryophyta</taxon>
        <taxon>Tracheophyta</taxon>
        <taxon>Spermatophyta</taxon>
        <taxon>Magnoliopsida</taxon>
        <taxon>Liliopsida</taxon>
        <taxon>Poales</taxon>
        <taxon>Poaceae</taxon>
        <taxon>BOP clade</taxon>
        <taxon>Pooideae</taxon>
        <taxon>Triticodae</taxon>
        <taxon>Triticeae</taxon>
        <taxon>Hordeinae</taxon>
        <taxon>Hordeum</taxon>
    </lineage>
</organism>
<reference evidence="12" key="1">
    <citation type="journal article" date="2011" name="Plant Physiol.">
        <title>Comprehensive sequence analysis of 24,783 barley full-length cDNAs derived from 12 clone libraries.</title>
        <authorList>
            <person name="Matsumoto T."/>
            <person name="Tanaka T."/>
            <person name="Sakai H."/>
            <person name="Amano N."/>
            <person name="Kanamori H."/>
            <person name="Kurita K."/>
            <person name="Kikuta A."/>
            <person name="Kamiya K."/>
            <person name="Yamamoto M."/>
            <person name="Ikawa H."/>
            <person name="Fujii N."/>
            <person name="Hori K."/>
            <person name="Itoh T."/>
            <person name="Sato K."/>
        </authorList>
    </citation>
    <scope>NUCLEOTIDE SEQUENCE</scope>
    <source>
        <tissue evidence="12">Shoot and root</tissue>
    </source>
</reference>
<dbReference type="PRINTS" id="PR00723">
    <property type="entry name" value="SUBTILISIN"/>
</dbReference>
<dbReference type="Gene3D" id="3.40.50.200">
    <property type="entry name" value="Peptidase S8/S53 domain"/>
    <property type="match status" value="1"/>
</dbReference>
<comment type="similarity">
    <text evidence="1 7">Belongs to the peptidase S8 family.</text>
</comment>
<feature type="domain" description="Subtilisin-like protease fibronectin type-III" evidence="11">
    <location>
        <begin position="655"/>
        <end position="748"/>
    </location>
</feature>
<dbReference type="CDD" id="cd04852">
    <property type="entry name" value="Peptidases_S8_3"/>
    <property type="match status" value="1"/>
</dbReference>
<dbReference type="SMR" id="F2DQG1"/>
<dbReference type="GO" id="GO:0006508">
    <property type="term" value="P:proteolysis"/>
    <property type="evidence" value="ECO:0007669"/>
    <property type="project" value="UniProtKB-KW"/>
</dbReference>
<dbReference type="KEGG" id="hvg:123442334"/>
<protein>
    <submittedName>
        <fullName evidence="12">Predicted protein</fullName>
    </submittedName>
</protein>
<dbReference type="InterPro" id="IPR045051">
    <property type="entry name" value="SBT"/>
</dbReference>
<dbReference type="InterPro" id="IPR022398">
    <property type="entry name" value="Peptidase_S8_His-AS"/>
</dbReference>
<dbReference type="Gramene" id="HORVU.MOREX.r3.3HG0218110.1">
    <property type="protein sequence ID" value="HORVU.MOREX.r3.3HG0218110.1"/>
    <property type="gene ID" value="HORVU.MOREX.r3.3HG0218110"/>
</dbReference>
<proteinExistence type="evidence at transcript level"/>
<dbReference type="InterPro" id="IPR000209">
    <property type="entry name" value="Peptidase_S8/S53_dom"/>
</dbReference>
<evidence type="ECO:0000259" key="10">
    <source>
        <dbReference type="Pfam" id="PF05922"/>
    </source>
</evidence>
<keyword evidence="14" id="KW-1185">Reference proteome</keyword>
<reference evidence="14" key="2">
    <citation type="journal article" date="2012" name="Nature">
        <title>A physical, genetic and functional sequence assembly of the barley genome.</title>
        <authorList>
            <consortium name="The International Barley Genome Sequencing Consortium"/>
            <person name="Mayer K.F."/>
            <person name="Waugh R."/>
            <person name="Brown J.W."/>
            <person name="Schulman A."/>
            <person name="Langridge P."/>
            <person name="Platzer M."/>
            <person name="Fincher G.B."/>
            <person name="Muehlbauer G.J."/>
            <person name="Sato K."/>
            <person name="Close T.J."/>
            <person name="Wise R.P."/>
            <person name="Stein N."/>
        </authorList>
    </citation>
    <scope>NUCLEOTIDE SEQUENCE [LARGE SCALE GENOMIC DNA]</scope>
    <source>
        <strain evidence="14">cv. Morex</strain>
    </source>
</reference>
<feature type="signal peptide" evidence="8">
    <location>
        <begin position="1"/>
        <end position="27"/>
    </location>
</feature>
<dbReference type="Gene3D" id="3.50.30.30">
    <property type="match status" value="1"/>
</dbReference>
<evidence type="ECO:0000256" key="4">
    <source>
        <dbReference type="ARBA" id="ARBA00022801"/>
    </source>
</evidence>
<dbReference type="PROSITE" id="PS00138">
    <property type="entry name" value="SUBTILASE_SER"/>
    <property type="match status" value="1"/>
</dbReference>
<dbReference type="InterPro" id="IPR036852">
    <property type="entry name" value="Peptidase_S8/S53_dom_sf"/>
</dbReference>
<dbReference type="GO" id="GO:0005576">
    <property type="term" value="C:extracellular region"/>
    <property type="evidence" value="ECO:0000318"/>
    <property type="project" value="GO_Central"/>
</dbReference>
<sequence>MGFSSSSRRLCVPSVLLVCLSMILCRAQGGSSRKLYIVYLGDVKHDHPDHVVASHHDMLAGLLGSKEESVASVVYNYKHGFSGFAAMLTPEQAKQLAEFPDVISVERSKTHTTTTTRSWDFLGVNYQTPASELLHGTNYGEDCVQNNYGDDVIIGVVDTGIWPESRSFSDKGYGPIPSRWKGKCQVGPDWGINNCSRKIIGARFYSAGISDEILKTNSLSPRDNHGHGTHCASTAAGSAVEAASFHGLAKGVARGGAPRARIAVYKTLWETPRGPQGGTAGVLAAIDDAIYDGVDVLSLSLGVPGENSFGALHAVQKGITVVYTAGNNGPIPQTVGNTSPWVITVAATKVDRSFPTVITLGNRQQIVGQSLYYQAKNSSGSSFRDLILAELCTTDELNGTDVSGMILVCVPSRRDESVLTPLVTFPQASQYVRNGGGSGLIFAQYTNDLLSETAKLCNGIACVFVDPDTGERIRKYYFLDATSSPVAKIEPARTVTGKEILGPKVASFSSRGPSRDYPDVIKPDIAAPGANILAAVEDSYKFMSGTSMAAPHVSGIVALLKAQHPHWSPAAIKSAIITTAHITDERGMPILAEGLSRKTADPFDYGGGNINPGGAADPGLVYDIDPREYNKFFGCTIIRRTTVSCDETTLPAYHLNLPSIAVPELRRPITLWRTVTNVGKVDSVYHAQVQSPTGVRMEVEPIVLVFDAMNKVHTFKVKLSPMWKLQGDYTFGSITWRKEHKTVRIPVATRMTIHDFYADVA</sequence>
<dbReference type="InterPro" id="IPR037045">
    <property type="entry name" value="S8pro/Inhibitor_I9_sf"/>
</dbReference>
<dbReference type="EMBL" id="AK366129">
    <property type="protein sequence ID" value="BAJ97332.1"/>
    <property type="molecule type" value="mRNA"/>
</dbReference>
<dbReference type="Pfam" id="PF17766">
    <property type="entry name" value="fn3_6"/>
    <property type="match status" value="1"/>
</dbReference>
<evidence type="ECO:0000259" key="11">
    <source>
        <dbReference type="Pfam" id="PF17766"/>
    </source>
</evidence>
<name>F2DQG1_HORVV</name>
<dbReference type="Pfam" id="PF05922">
    <property type="entry name" value="Inhibitor_I9"/>
    <property type="match status" value="1"/>
</dbReference>
<keyword evidence="2 7" id="KW-0645">Protease</keyword>
<evidence type="ECO:0000313" key="14">
    <source>
        <dbReference type="Proteomes" id="UP000011116"/>
    </source>
</evidence>
<dbReference type="MEROPS" id="S08.A22"/>
<evidence type="ECO:0000256" key="3">
    <source>
        <dbReference type="ARBA" id="ARBA00022729"/>
    </source>
</evidence>
<gene>
    <name evidence="13" type="primary">LOC123442334</name>
</gene>
<dbReference type="SUPFAM" id="SSF52743">
    <property type="entry name" value="Subtilisin-like"/>
    <property type="match status" value="1"/>
</dbReference>
<keyword evidence="5 7" id="KW-0720">Serine protease</keyword>
<evidence type="ECO:0000256" key="5">
    <source>
        <dbReference type="ARBA" id="ARBA00022825"/>
    </source>
</evidence>
<feature type="domain" description="Inhibitor I9" evidence="10">
    <location>
        <begin position="36"/>
        <end position="111"/>
    </location>
</feature>
<dbReference type="InterPro" id="IPR023828">
    <property type="entry name" value="Peptidase_S8_Ser-AS"/>
</dbReference>
<dbReference type="ExpressionAtlas" id="F2DQG1">
    <property type="expression patterns" value="baseline and differential"/>
</dbReference>
<evidence type="ECO:0000256" key="6">
    <source>
        <dbReference type="PIRSR" id="PIRSR615500-1"/>
    </source>
</evidence>
<dbReference type="eggNOG" id="ENOG502R8FD">
    <property type="taxonomic scope" value="Eukaryota"/>
</dbReference>
<dbReference type="Gramene" id="HORVU.MOREX.r2.3HG0181430.1">
    <property type="protein sequence ID" value="HORVU.MOREX.r2.3HG0181430.1"/>
    <property type="gene ID" value="HORVU.MOREX.r2.3HG0181430"/>
</dbReference>
<dbReference type="InterPro" id="IPR015500">
    <property type="entry name" value="Peptidase_S8_subtilisin-rel"/>
</dbReference>
<feature type="domain" description="Peptidase S8/S53" evidence="9">
    <location>
        <begin position="149"/>
        <end position="584"/>
    </location>
</feature>